<gene>
    <name evidence="2" type="ORF">MQE36_02885</name>
</gene>
<keyword evidence="3" id="KW-1185">Reference proteome</keyword>
<dbReference type="Gene3D" id="1.20.144.10">
    <property type="entry name" value="Phosphatidic acid phosphatase type 2/haloperoxidase"/>
    <property type="match status" value="1"/>
</dbReference>
<organism evidence="2 3">
    <name type="scientific">Zhouia spongiae</name>
    <dbReference type="NCBI Taxonomy" id="2202721"/>
    <lineage>
        <taxon>Bacteria</taxon>
        <taxon>Pseudomonadati</taxon>
        <taxon>Bacteroidota</taxon>
        <taxon>Flavobacteriia</taxon>
        <taxon>Flavobacteriales</taxon>
        <taxon>Flavobacteriaceae</taxon>
        <taxon>Zhouia</taxon>
    </lineage>
</organism>
<sequence>MYRLAKAASFLFHPLFTPIAGTIIFFLVTPKYTPAEVIRPIVLSILIISILIPVVLFILFKNLGWISSIYLNNVSERKIPIYAYIILNYIIILKVIPFNLYEELYYFFVGMVGALVACVILVYFKFKASMHLMAISSLTTFVVGIAFHYEVNITLGIAALIFLTGLVASARLYLKAHTPQEMIVGIIIGFIPQLITFNSWL</sequence>
<keyword evidence="1" id="KW-0472">Membrane</keyword>
<evidence type="ECO:0000256" key="1">
    <source>
        <dbReference type="SAM" id="Phobius"/>
    </source>
</evidence>
<proteinExistence type="predicted"/>
<feature type="transmembrane region" description="Helical" evidence="1">
    <location>
        <begin position="81"/>
        <end position="98"/>
    </location>
</feature>
<feature type="transmembrane region" description="Helical" evidence="1">
    <location>
        <begin position="104"/>
        <end position="124"/>
    </location>
</feature>
<name>A0ABY3YNR4_9FLAO</name>
<feature type="transmembrane region" description="Helical" evidence="1">
    <location>
        <begin position="155"/>
        <end position="174"/>
    </location>
</feature>
<feature type="transmembrane region" description="Helical" evidence="1">
    <location>
        <begin position="41"/>
        <end position="60"/>
    </location>
</feature>
<dbReference type="RefSeq" id="WP_242937698.1">
    <property type="nucleotide sequence ID" value="NZ_CP094326.1"/>
</dbReference>
<accession>A0ABY3YNR4</accession>
<evidence type="ECO:0000313" key="2">
    <source>
        <dbReference type="EMBL" id="UNY99298.1"/>
    </source>
</evidence>
<reference evidence="2 3" key="1">
    <citation type="journal article" date="2018" name="Int. J. Syst. Evol. Microbiol.">
        <title>Zhouia spongiae sp. nov., isolated from a marine sponge.</title>
        <authorList>
            <person name="Zhuang L."/>
            <person name="Lin B."/>
            <person name="Qin F."/>
            <person name="Luo L."/>
        </authorList>
    </citation>
    <scope>NUCLEOTIDE SEQUENCE [LARGE SCALE GENOMIC DNA]</scope>
    <source>
        <strain evidence="2 3">HN-Y44</strain>
    </source>
</reference>
<feature type="transmembrane region" description="Helical" evidence="1">
    <location>
        <begin position="7"/>
        <end position="29"/>
    </location>
</feature>
<dbReference type="EMBL" id="CP094326">
    <property type="protein sequence ID" value="UNY99298.1"/>
    <property type="molecule type" value="Genomic_DNA"/>
</dbReference>
<keyword evidence="1" id="KW-1133">Transmembrane helix</keyword>
<dbReference type="Proteomes" id="UP000829476">
    <property type="component" value="Chromosome"/>
</dbReference>
<keyword evidence="1" id="KW-0812">Transmembrane</keyword>
<evidence type="ECO:0000313" key="3">
    <source>
        <dbReference type="Proteomes" id="UP000829476"/>
    </source>
</evidence>
<feature type="transmembrane region" description="Helical" evidence="1">
    <location>
        <begin position="181"/>
        <end position="200"/>
    </location>
</feature>
<evidence type="ECO:0008006" key="4">
    <source>
        <dbReference type="Google" id="ProtNLM"/>
    </source>
</evidence>
<protein>
    <recommendedName>
        <fullName evidence="4">Phosphatase PAP2 family protein</fullName>
    </recommendedName>
</protein>